<evidence type="ECO:0000256" key="11">
    <source>
        <dbReference type="ARBA" id="ARBA00023136"/>
    </source>
</evidence>
<dbReference type="GO" id="GO:0015079">
    <property type="term" value="F:potassium ion transmembrane transporter activity"/>
    <property type="evidence" value="ECO:0007669"/>
    <property type="project" value="UniProtKB-UniRule"/>
</dbReference>
<feature type="domain" description="K+ potassium transporter integral membrane" evidence="13">
    <location>
        <begin position="18"/>
        <end position="463"/>
    </location>
</feature>
<dbReference type="AlphaFoldDB" id="A0A8F9TTW8"/>
<organism evidence="15 16">
    <name type="scientific">Horticoccus luteus</name>
    <dbReference type="NCBI Taxonomy" id="2862869"/>
    <lineage>
        <taxon>Bacteria</taxon>
        <taxon>Pseudomonadati</taxon>
        <taxon>Verrucomicrobiota</taxon>
        <taxon>Opitutia</taxon>
        <taxon>Opitutales</taxon>
        <taxon>Opitutaceae</taxon>
        <taxon>Horticoccus</taxon>
    </lineage>
</organism>
<dbReference type="Proteomes" id="UP000825051">
    <property type="component" value="Chromosome"/>
</dbReference>
<dbReference type="GO" id="GO:0005886">
    <property type="term" value="C:plasma membrane"/>
    <property type="evidence" value="ECO:0007669"/>
    <property type="project" value="UniProtKB-SubCell"/>
</dbReference>
<evidence type="ECO:0000313" key="16">
    <source>
        <dbReference type="Proteomes" id="UP000825051"/>
    </source>
</evidence>
<keyword evidence="7 12" id="KW-0769">Symport</keyword>
<feature type="transmembrane region" description="Helical" evidence="12">
    <location>
        <begin position="145"/>
        <end position="162"/>
    </location>
</feature>
<feature type="transmembrane region" description="Helical" evidence="12">
    <location>
        <begin position="174"/>
        <end position="194"/>
    </location>
</feature>
<dbReference type="RefSeq" id="WP_220160807.1">
    <property type="nucleotide sequence ID" value="NZ_CP080507.1"/>
</dbReference>
<gene>
    <name evidence="12" type="primary">kup</name>
    <name evidence="15" type="ORF">K0B96_10235</name>
</gene>
<dbReference type="GO" id="GO:0015293">
    <property type="term" value="F:symporter activity"/>
    <property type="evidence" value="ECO:0007669"/>
    <property type="project" value="UniProtKB-UniRule"/>
</dbReference>
<evidence type="ECO:0000256" key="7">
    <source>
        <dbReference type="ARBA" id="ARBA00022847"/>
    </source>
</evidence>
<keyword evidence="6 12" id="KW-0812">Transmembrane</keyword>
<feature type="transmembrane region" description="Helical" evidence="12">
    <location>
        <begin position="402"/>
        <end position="424"/>
    </location>
</feature>
<evidence type="ECO:0000256" key="12">
    <source>
        <dbReference type="HAMAP-Rule" id="MF_01522"/>
    </source>
</evidence>
<feature type="transmembrane region" description="Helical" evidence="12">
    <location>
        <begin position="344"/>
        <end position="364"/>
    </location>
</feature>
<name>A0A8F9TTW8_9BACT</name>
<evidence type="ECO:0000259" key="14">
    <source>
        <dbReference type="Pfam" id="PF22776"/>
    </source>
</evidence>
<accession>A0A8F9TTW8</accession>
<feature type="domain" description="K+ potassium transporter C-terminal" evidence="14">
    <location>
        <begin position="481"/>
        <end position="629"/>
    </location>
</feature>
<comment type="similarity">
    <text evidence="2 12">Belongs to the HAK/KUP transporter (TC 2.A.72) family.</text>
</comment>
<feature type="transmembrane region" description="Helical" evidence="12">
    <location>
        <begin position="294"/>
        <end position="323"/>
    </location>
</feature>
<keyword evidence="3 12" id="KW-0813">Transport</keyword>
<keyword evidence="16" id="KW-1185">Reference proteome</keyword>
<keyword evidence="9 12" id="KW-1133">Transmembrane helix</keyword>
<dbReference type="InterPro" id="IPR053951">
    <property type="entry name" value="K_trans_N"/>
</dbReference>
<protein>
    <recommendedName>
        <fullName evidence="12">Probable potassium transport system protein Kup</fullName>
    </recommendedName>
</protein>
<dbReference type="Pfam" id="PF02705">
    <property type="entry name" value="K_trans"/>
    <property type="match status" value="1"/>
</dbReference>
<dbReference type="InterPro" id="IPR023051">
    <property type="entry name" value="Kup"/>
</dbReference>
<feature type="transmembrane region" description="Helical" evidence="12">
    <location>
        <begin position="220"/>
        <end position="240"/>
    </location>
</feature>
<comment type="catalytic activity">
    <reaction evidence="12">
        <text>K(+)(in) + H(+)(in) = K(+)(out) + H(+)(out)</text>
        <dbReference type="Rhea" id="RHEA:28490"/>
        <dbReference type="ChEBI" id="CHEBI:15378"/>
        <dbReference type="ChEBI" id="CHEBI:29103"/>
    </reaction>
</comment>
<evidence type="ECO:0000256" key="8">
    <source>
        <dbReference type="ARBA" id="ARBA00022958"/>
    </source>
</evidence>
<dbReference type="PANTHER" id="PTHR30540">
    <property type="entry name" value="OSMOTIC STRESS POTASSIUM TRANSPORTER"/>
    <property type="match status" value="1"/>
</dbReference>
<evidence type="ECO:0000259" key="13">
    <source>
        <dbReference type="Pfam" id="PF02705"/>
    </source>
</evidence>
<evidence type="ECO:0000256" key="1">
    <source>
        <dbReference type="ARBA" id="ARBA00004141"/>
    </source>
</evidence>
<evidence type="ECO:0000256" key="2">
    <source>
        <dbReference type="ARBA" id="ARBA00007019"/>
    </source>
</evidence>
<evidence type="ECO:0000256" key="5">
    <source>
        <dbReference type="ARBA" id="ARBA00022538"/>
    </source>
</evidence>
<feature type="transmembrane region" description="Helical" evidence="12">
    <location>
        <begin position="252"/>
        <end position="274"/>
    </location>
</feature>
<dbReference type="PANTHER" id="PTHR30540:SF79">
    <property type="entry name" value="LOW AFFINITY POTASSIUM TRANSPORT SYSTEM PROTEIN KUP"/>
    <property type="match status" value="1"/>
</dbReference>
<evidence type="ECO:0000313" key="15">
    <source>
        <dbReference type="EMBL" id="QYM77703.1"/>
    </source>
</evidence>
<sequence>MSTTAPTPARSPAKAALTIGALGVVFGDIGTSPLYSMRECLAQIDPTARAAGVIGILSLMLWALIIVVCIKYIGLVTRADNRGEGGIFTLLALSHTRNDPRRNSLNFTVLIILAGAALLYGDSVITPAISVLSAAEGLKTVSPAFDHYIPLIACVILAGLFWMQRHGTHAIGRIFGPVMLTWFTVLGLLGLWHIHESPQVLAALNPLAGVRLLLNSPGTAFILLGSVVLTITGAEALYADMGHFGRPAIMRAWFLFAFPGLLLNYFGQGAHVLQNPASVDNPFFALAPAGWPQLALTLLSVVAAVIASQAVISGAYSLTRSAIQLGYFPRLKITHTNAAQEGQIFVPLINSALAIVSILVVATFKSSDRLASAYGIAVTGTMVVTTYAFFHVARRHWHWPLWRAVTVCSLFMAVDLTFFIATLHKFADGGWLPIAIALAVIVIMHTWKRGKNEIQEKVYSRALAELELSQISQSKSIVRVPGSAVFMAGSPRGVPLALLHHLKANKCLQQTVVLMTIINEELPHVADDERLTIEDHGNGVWRAICRYGYMETPDVSSIMQRVRERDVPLNPQGATFYFNREMIISGGSAKMWEWQKSFYAFLSRNARPVKDYYQIVPTQIIEIGLPIQL</sequence>
<dbReference type="EMBL" id="CP080507">
    <property type="protein sequence ID" value="QYM77703.1"/>
    <property type="molecule type" value="Genomic_DNA"/>
</dbReference>
<dbReference type="HAMAP" id="MF_01522">
    <property type="entry name" value="Kup"/>
    <property type="match status" value="1"/>
</dbReference>
<dbReference type="InterPro" id="IPR053952">
    <property type="entry name" value="K_trans_C"/>
</dbReference>
<dbReference type="InterPro" id="IPR003855">
    <property type="entry name" value="K+_transporter"/>
</dbReference>
<feature type="transmembrane region" description="Helical" evidence="12">
    <location>
        <begin position="370"/>
        <end position="390"/>
    </location>
</feature>
<keyword evidence="4 12" id="KW-1003">Cell membrane</keyword>
<dbReference type="Pfam" id="PF22776">
    <property type="entry name" value="K_trans_C"/>
    <property type="match status" value="1"/>
</dbReference>
<reference evidence="15" key="1">
    <citation type="submission" date="2021-08" db="EMBL/GenBank/DDBJ databases">
        <title>Genome of a novel bacterium of the phylum Verrucomicrobia, Oleiharenicola sp. KSB-15.</title>
        <authorList>
            <person name="Chung J.-H."/>
            <person name="Ahn J.-H."/>
            <person name="Yoon Y."/>
            <person name="Kim D.-Y."/>
            <person name="An S.-H."/>
            <person name="Park I."/>
            <person name="Yeon J."/>
        </authorList>
    </citation>
    <scope>NUCLEOTIDE SEQUENCE</scope>
    <source>
        <strain evidence="15">KSB-15</strain>
    </source>
</reference>
<keyword evidence="5 12" id="KW-0633">Potassium transport</keyword>
<keyword evidence="10 12" id="KW-0406">Ion transport</keyword>
<evidence type="ECO:0000256" key="6">
    <source>
        <dbReference type="ARBA" id="ARBA00022692"/>
    </source>
</evidence>
<feature type="transmembrane region" description="Helical" evidence="12">
    <location>
        <begin position="51"/>
        <end position="73"/>
    </location>
</feature>
<keyword evidence="11 12" id="KW-0472">Membrane</keyword>
<evidence type="ECO:0000256" key="9">
    <source>
        <dbReference type="ARBA" id="ARBA00022989"/>
    </source>
</evidence>
<feature type="transmembrane region" description="Helical" evidence="12">
    <location>
        <begin position="105"/>
        <end position="125"/>
    </location>
</feature>
<comment type="subcellular location">
    <subcellularLocation>
        <location evidence="12">Cell membrane</location>
        <topology evidence="12">Multi-pass membrane protein</topology>
    </subcellularLocation>
    <subcellularLocation>
        <location evidence="1">Membrane</location>
        <topology evidence="1">Multi-pass membrane protein</topology>
    </subcellularLocation>
</comment>
<evidence type="ECO:0000256" key="10">
    <source>
        <dbReference type="ARBA" id="ARBA00023065"/>
    </source>
</evidence>
<comment type="function">
    <text evidence="12">Transport of potassium into the cell. Likely operates as a K(+):H(+) symporter.</text>
</comment>
<keyword evidence="8 12" id="KW-0630">Potassium</keyword>
<feature type="transmembrane region" description="Helical" evidence="12">
    <location>
        <begin position="430"/>
        <end position="447"/>
    </location>
</feature>
<dbReference type="KEGG" id="ole:K0B96_10235"/>
<evidence type="ECO:0000256" key="4">
    <source>
        <dbReference type="ARBA" id="ARBA00022475"/>
    </source>
</evidence>
<proteinExistence type="inferred from homology"/>
<evidence type="ECO:0000256" key="3">
    <source>
        <dbReference type="ARBA" id="ARBA00022448"/>
    </source>
</evidence>